<organism evidence="3">
    <name type="scientific">Timema bartmani</name>
    <dbReference type="NCBI Taxonomy" id="61472"/>
    <lineage>
        <taxon>Eukaryota</taxon>
        <taxon>Metazoa</taxon>
        <taxon>Ecdysozoa</taxon>
        <taxon>Arthropoda</taxon>
        <taxon>Hexapoda</taxon>
        <taxon>Insecta</taxon>
        <taxon>Pterygota</taxon>
        <taxon>Neoptera</taxon>
        <taxon>Polyneoptera</taxon>
        <taxon>Phasmatodea</taxon>
        <taxon>Timematodea</taxon>
        <taxon>Timematoidea</taxon>
        <taxon>Timematidae</taxon>
        <taxon>Timema</taxon>
    </lineage>
</organism>
<dbReference type="PANTHER" id="PTHR19372">
    <property type="entry name" value="SULFITE REDUCTASE"/>
    <property type="match status" value="1"/>
</dbReference>
<dbReference type="PRINTS" id="PR00407">
    <property type="entry name" value="EUMOPTERIN"/>
</dbReference>
<name>A0A7R9I173_9NEOP</name>
<accession>A0A7R9I173</accession>
<evidence type="ECO:0000313" key="3">
    <source>
        <dbReference type="EMBL" id="CAD7443809.1"/>
    </source>
</evidence>
<dbReference type="GO" id="GO:0006790">
    <property type="term" value="P:sulfur compound metabolic process"/>
    <property type="evidence" value="ECO:0007669"/>
    <property type="project" value="TreeGrafter"/>
</dbReference>
<dbReference type="GO" id="GO:0020037">
    <property type="term" value="F:heme binding"/>
    <property type="evidence" value="ECO:0007669"/>
    <property type="project" value="TreeGrafter"/>
</dbReference>
<protein>
    <recommendedName>
        <fullName evidence="2">Oxidoreductase molybdopterin-binding domain-containing protein</fullName>
    </recommendedName>
</protein>
<feature type="region of interest" description="Disordered" evidence="1">
    <location>
        <begin position="1"/>
        <end position="22"/>
    </location>
</feature>
<dbReference type="EMBL" id="OD566347">
    <property type="protein sequence ID" value="CAD7443809.1"/>
    <property type="molecule type" value="Genomic_DNA"/>
</dbReference>
<dbReference type="Pfam" id="PF00174">
    <property type="entry name" value="Oxidored_molyb"/>
    <property type="match status" value="1"/>
</dbReference>
<dbReference type="PANTHER" id="PTHR19372:SF7">
    <property type="entry name" value="SULFITE OXIDASE, MITOCHONDRIAL"/>
    <property type="match status" value="1"/>
</dbReference>
<feature type="domain" description="Oxidoreductase molybdopterin-binding" evidence="2">
    <location>
        <begin position="92"/>
        <end position="146"/>
    </location>
</feature>
<evidence type="ECO:0000256" key="1">
    <source>
        <dbReference type="SAM" id="MobiDB-lite"/>
    </source>
</evidence>
<dbReference type="AlphaFoldDB" id="A0A7R9I173"/>
<dbReference type="GO" id="GO:0008482">
    <property type="term" value="F:sulfite oxidase activity"/>
    <property type="evidence" value="ECO:0007669"/>
    <property type="project" value="TreeGrafter"/>
</dbReference>
<dbReference type="InterPro" id="IPR000572">
    <property type="entry name" value="OxRdtase_Mopterin-bd_dom"/>
</dbReference>
<dbReference type="Gene3D" id="3.90.420.10">
    <property type="entry name" value="Oxidoreductase, molybdopterin-binding domain"/>
    <property type="match status" value="1"/>
</dbReference>
<dbReference type="GO" id="GO:0005739">
    <property type="term" value="C:mitochondrion"/>
    <property type="evidence" value="ECO:0007669"/>
    <property type="project" value="TreeGrafter"/>
</dbReference>
<dbReference type="GO" id="GO:0043546">
    <property type="term" value="F:molybdopterin cofactor binding"/>
    <property type="evidence" value="ECO:0007669"/>
    <property type="project" value="TreeGrafter"/>
</dbReference>
<dbReference type="InterPro" id="IPR036374">
    <property type="entry name" value="OxRdtase_Mopterin-bd_sf"/>
</dbReference>
<evidence type="ECO:0000259" key="2">
    <source>
        <dbReference type="Pfam" id="PF00174"/>
    </source>
</evidence>
<proteinExistence type="predicted"/>
<reference evidence="3" key="1">
    <citation type="submission" date="2020-11" db="EMBL/GenBank/DDBJ databases">
        <authorList>
            <person name="Tran Van P."/>
        </authorList>
    </citation>
    <scope>NUCLEOTIDE SEQUENCE</scope>
</reference>
<sequence>MDQVETPGKIKKKQPKPGVSVEARDDFTRDSVRRVINRMYREVGRLKELRQGMNKIHCDLKTAVNKMTGMSQEAFHRTADFCSRELFYVRNHLPVPEVDPATYELEVEGVGPETFILSLDDIKKFPKHTITATIQCAGNRRGEMSKV</sequence>
<gene>
    <name evidence="3" type="ORF">TBIB3V08_LOCUS6207</name>
</gene>
<dbReference type="InterPro" id="IPR008335">
    <property type="entry name" value="Mopterin_OxRdtase_euk"/>
</dbReference>
<dbReference type="SUPFAM" id="SSF56524">
    <property type="entry name" value="Oxidoreductase molybdopterin-binding domain"/>
    <property type="match status" value="1"/>
</dbReference>